<feature type="domain" description="Lon proteolytic" evidence="18">
    <location>
        <begin position="717"/>
        <end position="917"/>
    </location>
</feature>
<dbReference type="GO" id="GO:0051131">
    <property type="term" value="P:chaperone-mediated protein complex assembly"/>
    <property type="evidence" value="ECO:0007669"/>
    <property type="project" value="UniProtKB-UniRule"/>
</dbReference>
<comment type="subunit">
    <text evidence="10">Homohexamer or homoheptamer. Organized in a ring with a central cavity.</text>
</comment>
<feature type="region of interest" description="Disordered" evidence="17">
    <location>
        <begin position="18"/>
        <end position="47"/>
    </location>
</feature>
<evidence type="ECO:0000256" key="14">
    <source>
        <dbReference type="PROSITE-ProRule" id="PRU01122"/>
    </source>
</evidence>
<dbReference type="InterPro" id="IPR027417">
    <property type="entry name" value="P-loop_NTPase"/>
</dbReference>
<dbReference type="PRINTS" id="PR00830">
    <property type="entry name" value="ENDOLAPTASE"/>
</dbReference>
<feature type="compositionally biased region" description="Basic and acidic residues" evidence="17">
    <location>
        <begin position="189"/>
        <end position="199"/>
    </location>
</feature>
<dbReference type="Pfam" id="PF22667">
    <property type="entry name" value="Lon_lid"/>
    <property type="match status" value="1"/>
</dbReference>
<dbReference type="InterPro" id="IPR027065">
    <property type="entry name" value="Lon_Prtase"/>
</dbReference>
<evidence type="ECO:0000256" key="3">
    <source>
        <dbReference type="ARBA" id="ARBA00022741"/>
    </source>
</evidence>
<dbReference type="GO" id="GO:0004252">
    <property type="term" value="F:serine-type endopeptidase activity"/>
    <property type="evidence" value="ECO:0007669"/>
    <property type="project" value="UniProtKB-UniRule"/>
</dbReference>
<dbReference type="GO" id="GO:0005759">
    <property type="term" value="C:mitochondrial matrix"/>
    <property type="evidence" value="ECO:0007669"/>
    <property type="project" value="UniProtKB-SubCell"/>
</dbReference>
<dbReference type="PROSITE" id="PS01046">
    <property type="entry name" value="LON_SER"/>
    <property type="match status" value="1"/>
</dbReference>
<keyword evidence="4 10" id="KW-0378">Hydrolase</keyword>
<keyword evidence="16" id="KW-0175">Coiled coil</keyword>
<dbReference type="GO" id="GO:0007005">
    <property type="term" value="P:mitochondrion organization"/>
    <property type="evidence" value="ECO:0007669"/>
    <property type="project" value="TreeGrafter"/>
</dbReference>
<accession>A0A811JSH3</accession>
<dbReference type="GO" id="GO:0004176">
    <property type="term" value="F:ATP-dependent peptidase activity"/>
    <property type="evidence" value="ECO:0007669"/>
    <property type="project" value="UniProtKB-UniRule"/>
</dbReference>
<dbReference type="EC" id="3.4.21.53" evidence="10"/>
<evidence type="ECO:0000256" key="4">
    <source>
        <dbReference type="ARBA" id="ARBA00022801"/>
    </source>
</evidence>
<comment type="function">
    <text evidence="10">ATP-dependent serine protease that mediates the selective degradation of misfolded, unassembled or oxidatively damaged polypeptides as well as certain short-lived regulatory proteins in the mitochondrial matrix. May also have a chaperone function in the assembly of inner membrane protein complexes. Participates in the regulation of mitochondrial gene expression and in the maintenance of the integrity of the mitochondrial genome. Binds to mitochondrial DNA in a site-specific manner.</text>
</comment>
<evidence type="ECO:0000256" key="15">
    <source>
        <dbReference type="RuleBase" id="RU000591"/>
    </source>
</evidence>
<dbReference type="PIRSF" id="PIRSF001174">
    <property type="entry name" value="Lon_proteas"/>
    <property type="match status" value="1"/>
</dbReference>
<dbReference type="AlphaFoldDB" id="A0A811JSH3"/>
<dbReference type="Gene3D" id="1.10.8.60">
    <property type="match status" value="1"/>
</dbReference>
<evidence type="ECO:0000256" key="2">
    <source>
        <dbReference type="ARBA" id="ARBA00022670"/>
    </source>
</evidence>
<feature type="binding site" evidence="10 13">
    <location>
        <begin position="475"/>
        <end position="482"/>
    </location>
    <ligand>
        <name>ATP</name>
        <dbReference type="ChEBI" id="CHEBI:30616"/>
    </ligand>
</feature>
<dbReference type="InterPro" id="IPR015947">
    <property type="entry name" value="PUA-like_sf"/>
</dbReference>
<keyword evidence="5 10" id="KW-0720">Serine protease</keyword>
<keyword evidence="21" id="KW-1185">Reference proteome</keyword>
<feature type="active site" evidence="10 12">
    <location>
        <position position="866"/>
    </location>
</feature>
<dbReference type="NCBIfam" id="TIGR00763">
    <property type="entry name" value="lon"/>
    <property type="match status" value="1"/>
</dbReference>
<feature type="domain" description="Lon N-terminal" evidence="19">
    <location>
        <begin position="69"/>
        <end position="322"/>
    </location>
</feature>
<dbReference type="FunFam" id="1.20.5.5270:FF:000001">
    <property type="entry name" value="Lon protease homolog, mitochondrial"/>
    <property type="match status" value="1"/>
</dbReference>
<sequence>MNKKLGYTNIQGNEINRRLFSSDANDGGDGKSNKAPESNNEETALEHTPVDFMSQVLNPVSFPEYFPNVPVIAINRYPLFPGFIKKVDIVDETLKDLIRRKVQLRQPYVGVFVKKADDNASSTVSSLSDIYHTGSFAHIMEMRDHGSYLEVVLNAHRRIRILEKLDDNVAEVDTTKNVAKLNGRRMKKVKEDKKKKDNVVPEDPVQSEEVKTDTAEKTEKLVYVRTENVVIENIERTVEMKASMQAIVQTVRDIVQYSPLFAQQINLLLHPNQNVVENPVYLCDLVGTLVQTVETEDVQQMMEETKIQRRLELALEFLEKEKTVAKLKHDINKDVEKKVQEQHRKYLLNEQLKAIKKELGLEKDDKQTIIEKMEERLKGLKVPEYAMKVIKEEQQKMSFLDPHSSEFSVCRNYLDWLCNIPWGKEAEENLDLVKAETILNEDHYGMKDVKDRILEFIAVATLKKSAGGKILCFHGPPGVGKTSIAKSIARALNREYFRFSVGGMTDVAEIKGHRRTYIGAMPGKMIQCLKKVQVENPLVLIDEVDKIGGAGYHGDPASALLELLDPEQNANFMDHFLDVPVDLSKVLFICTANVIDTIPSALRDRMELIEVSGYVAEEKLSIAKSYLIPQCRGLCSLNDSELQISDEALETLIKHYCRESGVRNLQKHIEKIFRKAAYELVKARSLNEQKDVVVVGNSNLDKFVGREKFTSDRLYEQTPPGVIMGLAWTAMGGSALYIEASLRRRYIPNQIVDEKDKDKPKHVPEGSLEATGHLGDVMKESMKTAYTVAKNQMLKRFPDNQLLEQAHIHVHVPEGATPKDGPSAGCTITSALLSLALGTPARQNIAMTGEISLTGKVLPVGGIKEKIIAAKRSGVNTVILPSENKKDYDDLADFVKNDVTIHFVEHYDDVFKIVFPDQD</sequence>
<evidence type="ECO:0000256" key="13">
    <source>
        <dbReference type="PIRSR" id="PIRSR001174-2"/>
    </source>
</evidence>
<dbReference type="GO" id="GO:0003697">
    <property type="term" value="F:single-stranded DNA binding"/>
    <property type="evidence" value="ECO:0007669"/>
    <property type="project" value="TreeGrafter"/>
</dbReference>
<evidence type="ECO:0000256" key="1">
    <source>
        <dbReference type="ARBA" id="ARBA00004305"/>
    </source>
</evidence>
<dbReference type="Gene3D" id="1.20.5.5270">
    <property type="match status" value="1"/>
</dbReference>
<proteinExistence type="inferred from homology"/>
<dbReference type="PROSITE" id="PS51787">
    <property type="entry name" value="LON_N"/>
    <property type="match status" value="1"/>
</dbReference>
<dbReference type="Gene3D" id="1.20.58.1480">
    <property type="match status" value="1"/>
</dbReference>
<feature type="coiled-coil region" evidence="16">
    <location>
        <begin position="301"/>
        <end position="328"/>
    </location>
</feature>
<evidence type="ECO:0000256" key="9">
    <source>
        <dbReference type="ARBA" id="ARBA00050665"/>
    </source>
</evidence>
<dbReference type="SMART" id="SM00464">
    <property type="entry name" value="LON"/>
    <property type="match status" value="1"/>
</dbReference>
<dbReference type="SUPFAM" id="SSF54211">
    <property type="entry name" value="Ribosomal protein S5 domain 2-like"/>
    <property type="match status" value="1"/>
</dbReference>
<dbReference type="HAMAP" id="MF_03120">
    <property type="entry name" value="lonm_euk"/>
    <property type="match status" value="1"/>
</dbReference>
<dbReference type="Pfam" id="PF00004">
    <property type="entry name" value="AAA"/>
    <property type="match status" value="1"/>
</dbReference>
<evidence type="ECO:0000256" key="5">
    <source>
        <dbReference type="ARBA" id="ARBA00022825"/>
    </source>
</evidence>
<dbReference type="InterPro" id="IPR008268">
    <property type="entry name" value="Peptidase_S16_AS"/>
</dbReference>
<dbReference type="InterPro" id="IPR003593">
    <property type="entry name" value="AAA+_ATPase"/>
</dbReference>
<dbReference type="GO" id="GO:0070407">
    <property type="term" value="P:oxidation-dependent protein catabolic process"/>
    <property type="evidence" value="ECO:0007669"/>
    <property type="project" value="UniProtKB-UniRule"/>
</dbReference>
<organism evidence="20 21">
    <name type="scientific">Bursaphelenchus okinawaensis</name>
    <dbReference type="NCBI Taxonomy" id="465554"/>
    <lineage>
        <taxon>Eukaryota</taxon>
        <taxon>Metazoa</taxon>
        <taxon>Ecdysozoa</taxon>
        <taxon>Nematoda</taxon>
        <taxon>Chromadorea</taxon>
        <taxon>Rhabditida</taxon>
        <taxon>Tylenchina</taxon>
        <taxon>Tylenchomorpha</taxon>
        <taxon>Aphelenchoidea</taxon>
        <taxon>Aphelenchoididae</taxon>
        <taxon>Bursaphelenchus</taxon>
    </lineage>
</organism>
<dbReference type="InterPro" id="IPR003959">
    <property type="entry name" value="ATPase_AAA_core"/>
</dbReference>
<dbReference type="GO" id="GO:0005524">
    <property type="term" value="F:ATP binding"/>
    <property type="evidence" value="ECO:0007669"/>
    <property type="project" value="UniProtKB-UniRule"/>
</dbReference>
<dbReference type="PROSITE" id="PS51786">
    <property type="entry name" value="LON_PROTEOLYTIC"/>
    <property type="match status" value="1"/>
</dbReference>
<dbReference type="InterPro" id="IPR027503">
    <property type="entry name" value="Lonm_euk"/>
</dbReference>
<dbReference type="InterPro" id="IPR008269">
    <property type="entry name" value="Lon_proteolytic"/>
</dbReference>
<evidence type="ECO:0000256" key="6">
    <source>
        <dbReference type="ARBA" id="ARBA00022840"/>
    </source>
</evidence>
<dbReference type="FunFam" id="1.20.58.1480:FF:000002">
    <property type="entry name" value="Lon protease homolog, mitochondrial"/>
    <property type="match status" value="1"/>
</dbReference>
<name>A0A811JSH3_9BILA</name>
<dbReference type="InterPro" id="IPR054594">
    <property type="entry name" value="Lon_lid"/>
</dbReference>
<feature type="region of interest" description="Disordered" evidence="17">
    <location>
        <begin position="184"/>
        <end position="212"/>
    </location>
</feature>
<dbReference type="Proteomes" id="UP000783686">
    <property type="component" value="Unassembled WGS sequence"/>
</dbReference>
<evidence type="ECO:0000259" key="18">
    <source>
        <dbReference type="PROSITE" id="PS51786"/>
    </source>
</evidence>
<dbReference type="InterPro" id="IPR003111">
    <property type="entry name" value="Lon_prtase_N"/>
</dbReference>
<dbReference type="GO" id="GO:0016887">
    <property type="term" value="F:ATP hydrolysis activity"/>
    <property type="evidence" value="ECO:0007669"/>
    <property type="project" value="UniProtKB-UniRule"/>
</dbReference>
<dbReference type="GO" id="GO:0043565">
    <property type="term" value="F:sequence-specific DNA binding"/>
    <property type="evidence" value="ECO:0007669"/>
    <property type="project" value="UniProtKB-UniRule"/>
</dbReference>
<dbReference type="Gene3D" id="3.30.230.10">
    <property type="match status" value="1"/>
</dbReference>
<comment type="subcellular location">
    <subcellularLocation>
        <location evidence="1 10">Mitochondrion matrix</location>
    </subcellularLocation>
</comment>
<dbReference type="Pfam" id="PF02190">
    <property type="entry name" value="LON_substr_bdg"/>
    <property type="match status" value="1"/>
</dbReference>
<dbReference type="GO" id="GO:0034599">
    <property type="term" value="P:cellular response to oxidative stress"/>
    <property type="evidence" value="ECO:0007669"/>
    <property type="project" value="UniProtKB-UniRule"/>
</dbReference>
<dbReference type="SUPFAM" id="SSF52540">
    <property type="entry name" value="P-loop containing nucleoside triphosphate hydrolases"/>
    <property type="match status" value="1"/>
</dbReference>
<protein>
    <recommendedName>
        <fullName evidence="10">Lon protease homolog, mitochondrial</fullName>
        <ecNumber evidence="10">3.4.21.53</ecNumber>
    </recommendedName>
</protein>
<dbReference type="Gene3D" id="2.30.130.40">
    <property type="entry name" value="LON domain-like"/>
    <property type="match status" value="1"/>
</dbReference>
<comment type="caution">
    <text evidence="20">The sequence shown here is derived from an EMBL/GenBank/DDBJ whole genome shotgun (WGS) entry which is preliminary data.</text>
</comment>
<dbReference type="Gene3D" id="3.40.50.300">
    <property type="entry name" value="P-loop containing nucleotide triphosphate hydrolases"/>
    <property type="match status" value="1"/>
</dbReference>
<gene>
    <name evidence="20" type="ORF">BOKJ2_LOCUS900</name>
</gene>
<keyword evidence="7 10" id="KW-0238">DNA-binding</keyword>
<evidence type="ECO:0000256" key="17">
    <source>
        <dbReference type="SAM" id="MobiDB-lite"/>
    </source>
</evidence>
<dbReference type="EMBL" id="CAJFCW020000001">
    <property type="protein sequence ID" value="CAG9080884.1"/>
    <property type="molecule type" value="Genomic_DNA"/>
</dbReference>
<comment type="similarity">
    <text evidence="10 11 14 15">Belongs to the peptidase S16 family.</text>
</comment>
<keyword evidence="2 10" id="KW-0645">Protease</keyword>
<evidence type="ECO:0000256" key="11">
    <source>
        <dbReference type="PIRNR" id="PIRNR001174"/>
    </source>
</evidence>
<reference evidence="20" key="1">
    <citation type="submission" date="2020-09" db="EMBL/GenBank/DDBJ databases">
        <authorList>
            <person name="Kikuchi T."/>
        </authorList>
    </citation>
    <scope>NUCLEOTIDE SEQUENCE</scope>
    <source>
        <strain evidence="20">SH1</strain>
    </source>
</reference>
<evidence type="ECO:0000256" key="8">
    <source>
        <dbReference type="ARBA" id="ARBA00023128"/>
    </source>
</evidence>
<dbReference type="GO" id="GO:0006515">
    <property type="term" value="P:protein quality control for misfolded or incompletely synthesized proteins"/>
    <property type="evidence" value="ECO:0007669"/>
    <property type="project" value="UniProtKB-UniRule"/>
</dbReference>
<keyword evidence="6 10" id="KW-0067">ATP-binding</keyword>
<dbReference type="EMBL" id="CAJFDH010000001">
    <property type="protein sequence ID" value="CAD5206216.1"/>
    <property type="molecule type" value="Genomic_DNA"/>
</dbReference>
<dbReference type="InterPro" id="IPR020568">
    <property type="entry name" value="Ribosomal_Su5_D2-typ_SF"/>
</dbReference>
<evidence type="ECO:0000259" key="19">
    <source>
        <dbReference type="PROSITE" id="PS51787"/>
    </source>
</evidence>
<dbReference type="CDD" id="cd19500">
    <property type="entry name" value="RecA-like_Lon"/>
    <property type="match status" value="1"/>
</dbReference>
<evidence type="ECO:0000256" key="10">
    <source>
        <dbReference type="HAMAP-Rule" id="MF_03120"/>
    </source>
</evidence>
<dbReference type="Pfam" id="PF05362">
    <property type="entry name" value="Lon_C"/>
    <property type="match status" value="2"/>
</dbReference>
<evidence type="ECO:0000313" key="21">
    <source>
        <dbReference type="Proteomes" id="UP000614601"/>
    </source>
</evidence>
<keyword evidence="8 10" id="KW-0496">Mitochondrion</keyword>
<dbReference type="PANTHER" id="PTHR43718">
    <property type="entry name" value="LON PROTEASE"/>
    <property type="match status" value="1"/>
</dbReference>
<feature type="active site" evidence="10 12">
    <location>
        <position position="823"/>
    </location>
</feature>
<dbReference type="PANTHER" id="PTHR43718:SF2">
    <property type="entry name" value="LON PROTEASE HOMOLOG, MITOCHONDRIAL"/>
    <property type="match status" value="1"/>
</dbReference>
<dbReference type="InterPro" id="IPR046336">
    <property type="entry name" value="Lon_prtase_N_sf"/>
</dbReference>
<dbReference type="Proteomes" id="UP000614601">
    <property type="component" value="Unassembled WGS sequence"/>
</dbReference>
<dbReference type="SMART" id="SM00382">
    <property type="entry name" value="AAA"/>
    <property type="match status" value="1"/>
</dbReference>
<dbReference type="FunFam" id="3.40.50.300:FF:000021">
    <property type="entry name" value="Lon protease homolog"/>
    <property type="match status" value="1"/>
</dbReference>
<keyword evidence="3 10" id="KW-0547">Nucleotide-binding</keyword>
<dbReference type="FunFam" id="3.30.230.10:FF:000015">
    <property type="entry name" value="Lon protease homolog, mitochondrial"/>
    <property type="match status" value="1"/>
</dbReference>
<dbReference type="SUPFAM" id="SSF88697">
    <property type="entry name" value="PUA domain-like"/>
    <property type="match status" value="1"/>
</dbReference>
<evidence type="ECO:0000256" key="7">
    <source>
        <dbReference type="ARBA" id="ARBA00023125"/>
    </source>
</evidence>
<evidence type="ECO:0000256" key="12">
    <source>
        <dbReference type="PIRSR" id="PIRSR001174-1"/>
    </source>
</evidence>
<dbReference type="InterPro" id="IPR004815">
    <property type="entry name" value="Lon_bac/euk-typ"/>
</dbReference>
<evidence type="ECO:0000256" key="16">
    <source>
        <dbReference type="SAM" id="Coils"/>
    </source>
</evidence>
<dbReference type="InterPro" id="IPR014721">
    <property type="entry name" value="Ribsml_uS5_D2-typ_fold_subgr"/>
</dbReference>
<evidence type="ECO:0000313" key="20">
    <source>
        <dbReference type="EMBL" id="CAD5206216.1"/>
    </source>
</evidence>
<dbReference type="FunFam" id="2.30.130.40:FF:000021">
    <property type="entry name" value="Lon protease homolog, mitochondrial"/>
    <property type="match status" value="1"/>
</dbReference>
<comment type="catalytic activity">
    <reaction evidence="9 10">
        <text>Hydrolysis of proteins in presence of ATP.</text>
        <dbReference type="EC" id="3.4.21.53"/>
    </reaction>
</comment>
<dbReference type="OrthoDB" id="2411602at2759"/>